<dbReference type="PANTHER" id="PTHR40788:SF1">
    <property type="entry name" value="IPA PROTEIN"/>
    <property type="match status" value="1"/>
</dbReference>
<dbReference type="OrthoDB" id="2922289at2759"/>
<dbReference type="AlphaFoldDB" id="M7T2R1"/>
<evidence type="ECO:0000313" key="2">
    <source>
        <dbReference type="EMBL" id="EMR70867.1"/>
    </source>
</evidence>
<sequence length="250" mass="28402">MPALNRKKGHLFVSRSGELEAELNRLKPEIDLADFVIPIANLLEPGMTEGALRTVDKFIIEKTGTKMGFLYQDLMEDCVSLLQEQLKTKTEQQAKAKSVQLPPETPQPQEVQVQQRKEKEKTRPAHSSIYEITLEQASSVFEESKDTSEPRIFKVKPSTVEVFTALFSRSESRGSITWIGFEAAMGDLGFSVMPKFGSVYTFYPPEGMGMQRSVTFHRPHKSRIEGYLLLTFARRLERAYGWAEQTFKAT</sequence>
<dbReference type="Proteomes" id="UP000012174">
    <property type="component" value="Unassembled WGS sequence"/>
</dbReference>
<accession>M7T2R1</accession>
<dbReference type="HOGENOM" id="CLU_1111402_0_0_1"/>
<gene>
    <name evidence="2" type="ORF">UCREL1_2091</name>
</gene>
<dbReference type="eggNOG" id="ENOG502SJ1Z">
    <property type="taxonomic scope" value="Eukaryota"/>
</dbReference>
<feature type="region of interest" description="Disordered" evidence="1">
    <location>
        <begin position="93"/>
        <end position="125"/>
    </location>
</feature>
<protein>
    <submittedName>
        <fullName evidence="2">Putative ipa protein</fullName>
    </submittedName>
</protein>
<organism evidence="2 3">
    <name type="scientific">Eutypa lata (strain UCR-EL1)</name>
    <name type="common">Grapevine dieback disease fungus</name>
    <name type="synonym">Eutypa armeniacae</name>
    <dbReference type="NCBI Taxonomy" id="1287681"/>
    <lineage>
        <taxon>Eukaryota</taxon>
        <taxon>Fungi</taxon>
        <taxon>Dikarya</taxon>
        <taxon>Ascomycota</taxon>
        <taxon>Pezizomycotina</taxon>
        <taxon>Sordariomycetes</taxon>
        <taxon>Xylariomycetidae</taxon>
        <taxon>Xylariales</taxon>
        <taxon>Diatrypaceae</taxon>
        <taxon>Eutypa</taxon>
    </lineage>
</organism>
<evidence type="ECO:0000313" key="3">
    <source>
        <dbReference type="Proteomes" id="UP000012174"/>
    </source>
</evidence>
<proteinExistence type="predicted"/>
<dbReference type="OMA" id="ITWIGFE"/>
<evidence type="ECO:0000256" key="1">
    <source>
        <dbReference type="SAM" id="MobiDB-lite"/>
    </source>
</evidence>
<dbReference type="EMBL" id="KB705756">
    <property type="protein sequence ID" value="EMR70867.1"/>
    <property type="molecule type" value="Genomic_DNA"/>
</dbReference>
<name>M7T2R1_EUTLA</name>
<reference evidence="3" key="1">
    <citation type="journal article" date="2013" name="Genome Announc.">
        <title>Draft genome sequence of the grapevine dieback fungus Eutypa lata UCR-EL1.</title>
        <authorList>
            <person name="Blanco-Ulate B."/>
            <person name="Rolshausen P.E."/>
            <person name="Cantu D."/>
        </authorList>
    </citation>
    <scope>NUCLEOTIDE SEQUENCE [LARGE SCALE GENOMIC DNA]</scope>
    <source>
        <strain evidence="3">UCR-EL1</strain>
    </source>
</reference>
<dbReference type="STRING" id="1287681.M7T2R1"/>
<dbReference type="KEGG" id="ela:UCREL1_2091"/>
<keyword evidence="3" id="KW-1185">Reference proteome</keyword>
<dbReference type="PANTHER" id="PTHR40788">
    <property type="entry name" value="CLR5 DOMAIN-CONTAINING PROTEIN-RELATED"/>
    <property type="match status" value="1"/>
</dbReference>